<keyword evidence="9" id="KW-1185">Reference proteome</keyword>
<dbReference type="CDD" id="cd17535">
    <property type="entry name" value="REC_NarL-like"/>
    <property type="match status" value="1"/>
</dbReference>
<dbReference type="InterPro" id="IPR058245">
    <property type="entry name" value="NreC/VraR/RcsB-like_REC"/>
</dbReference>
<feature type="modified residue" description="4-aspartylphosphate" evidence="5">
    <location>
        <position position="56"/>
    </location>
</feature>
<keyword evidence="2" id="KW-0805">Transcription regulation</keyword>
<dbReference type="Gene3D" id="3.40.50.2300">
    <property type="match status" value="1"/>
</dbReference>
<dbReference type="CDD" id="cd06170">
    <property type="entry name" value="LuxR_C_like"/>
    <property type="match status" value="1"/>
</dbReference>
<accession>A0A255ER90</accession>
<dbReference type="GO" id="GO:0000160">
    <property type="term" value="P:phosphorelay signal transduction system"/>
    <property type="evidence" value="ECO:0007669"/>
    <property type="project" value="InterPro"/>
</dbReference>
<dbReference type="SMART" id="SM00421">
    <property type="entry name" value="HTH_LUXR"/>
    <property type="match status" value="1"/>
</dbReference>
<name>A0A255ER90_9ACTN</name>
<dbReference type="InterPro" id="IPR001789">
    <property type="entry name" value="Sig_transdc_resp-reg_receiver"/>
</dbReference>
<feature type="domain" description="Response regulatory" evidence="7">
    <location>
        <begin position="5"/>
        <end position="121"/>
    </location>
</feature>
<evidence type="ECO:0000313" key="9">
    <source>
        <dbReference type="Proteomes" id="UP000216300"/>
    </source>
</evidence>
<keyword evidence="3 8" id="KW-0238">DNA-binding</keyword>
<dbReference type="InterPro" id="IPR000792">
    <property type="entry name" value="Tscrpt_reg_LuxR_C"/>
</dbReference>
<dbReference type="RefSeq" id="WP_094452126.1">
    <property type="nucleotide sequence ID" value="NZ_NMVJ01000001.1"/>
</dbReference>
<dbReference type="PANTHER" id="PTHR43214">
    <property type="entry name" value="TWO-COMPONENT RESPONSE REGULATOR"/>
    <property type="match status" value="1"/>
</dbReference>
<keyword evidence="4" id="KW-0804">Transcription</keyword>
<dbReference type="SUPFAM" id="SSF52172">
    <property type="entry name" value="CheY-like"/>
    <property type="match status" value="1"/>
</dbReference>
<protein>
    <submittedName>
        <fullName evidence="8">DNA-binding response regulator</fullName>
    </submittedName>
</protein>
<evidence type="ECO:0000256" key="5">
    <source>
        <dbReference type="PROSITE-ProRule" id="PRU00169"/>
    </source>
</evidence>
<dbReference type="AlphaFoldDB" id="A0A255ER90"/>
<evidence type="ECO:0000259" key="6">
    <source>
        <dbReference type="PROSITE" id="PS50043"/>
    </source>
</evidence>
<evidence type="ECO:0000313" key="8">
    <source>
        <dbReference type="EMBL" id="OYN92115.1"/>
    </source>
</evidence>
<reference evidence="8 9" key="1">
    <citation type="submission" date="2017-07" db="EMBL/GenBank/DDBJ databases">
        <title>Draft whole genome sequences of clinical Proprionibacteriaceae strains.</title>
        <authorList>
            <person name="Bernier A.-M."/>
            <person name="Bernard K."/>
            <person name="Domingo M.-C."/>
        </authorList>
    </citation>
    <scope>NUCLEOTIDE SEQUENCE [LARGE SCALE GENOMIC DNA]</scope>
    <source>
        <strain evidence="8 9">NML 150081</strain>
    </source>
</reference>
<feature type="domain" description="HTH luxR-type" evidence="6">
    <location>
        <begin position="150"/>
        <end position="215"/>
    </location>
</feature>
<evidence type="ECO:0000256" key="2">
    <source>
        <dbReference type="ARBA" id="ARBA00023015"/>
    </source>
</evidence>
<dbReference type="PROSITE" id="PS50110">
    <property type="entry name" value="RESPONSE_REGULATORY"/>
    <property type="match status" value="1"/>
</dbReference>
<sequence>MTPVRALIVDDDPMARAGVRAILSTDPGIEVVGEASDGDEVTETCNRLLPDVILMDLRMERVSGVEATAVVQRRIMPPKVIALTAFDLDDYVFQVLEAGAVGFVLKDSSPDELRRAVHTAVAGDAFLSPRSTRRVIQRLIARESREQRSTRQQLDGLSEREREVAQLVWQGYSNRNIADELFVSETTVKTHLNRLMVKLDVENRVQVALVVERAGHDGGV</sequence>
<comment type="caution">
    <text evidence="8">The sequence shown here is derived from an EMBL/GenBank/DDBJ whole genome shotgun (WGS) entry which is preliminary data.</text>
</comment>
<organism evidence="8 9">
    <name type="scientific">Parenemella sanctibonifatiensis</name>
    <dbReference type="NCBI Taxonomy" id="2016505"/>
    <lineage>
        <taxon>Bacteria</taxon>
        <taxon>Bacillati</taxon>
        <taxon>Actinomycetota</taxon>
        <taxon>Actinomycetes</taxon>
        <taxon>Propionibacteriales</taxon>
        <taxon>Propionibacteriaceae</taxon>
        <taxon>Parenemella</taxon>
    </lineage>
</organism>
<dbReference type="EMBL" id="NMVJ01000001">
    <property type="protein sequence ID" value="OYN92115.1"/>
    <property type="molecule type" value="Genomic_DNA"/>
</dbReference>
<evidence type="ECO:0000259" key="7">
    <source>
        <dbReference type="PROSITE" id="PS50110"/>
    </source>
</evidence>
<dbReference type="PROSITE" id="PS00622">
    <property type="entry name" value="HTH_LUXR_1"/>
    <property type="match status" value="1"/>
</dbReference>
<dbReference type="Pfam" id="PF00072">
    <property type="entry name" value="Response_reg"/>
    <property type="match status" value="1"/>
</dbReference>
<keyword evidence="1 5" id="KW-0597">Phosphoprotein</keyword>
<dbReference type="SMART" id="SM00448">
    <property type="entry name" value="REC"/>
    <property type="match status" value="1"/>
</dbReference>
<gene>
    <name evidence="8" type="ORF">CGZ91_00940</name>
</gene>
<dbReference type="Proteomes" id="UP000216300">
    <property type="component" value="Unassembled WGS sequence"/>
</dbReference>
<dbReference type="GO" id="GO:0006355">
    <property type="term" value="P:regulation of DNA-templated transcription"/>
    <property type="evidence" value="ECO:0007669"/>
    <property type="project" value="InterPro"/>
</dbReference>
<proteinExistence type="predicted"/>
<dbReference type="InterPro" id="IPR039420">
    <property type="entry name" value="WalR-like"/>
</dbReference>
<dbReference type="Pfam" id="PF00196">
    <property type="entry name" value="GerE"/>
    <property type="match status" value="1"/>
</dbReference>
<dbReference type="PRINTS" id="PR00038">
    <property type="entry name" value="HTHLUXR"/>
</dbReference>
<dbReference type="OrthoDB" id="9808843at2"/>
<dbReference type="PANTHER" id="PTHR43214:SF24">
    <property type="entry name" value="TRANSCRIPTIONAL REGULATORY PROTEIN NARL-RELATED"/>
    <property type="match status" value="1"/>
</dbReference>
<dbReference type="InterPro" id="IPR011006">
    <property type="entry name" value="CheY-like_superfamily"/>
</dbReference>
<evidence type="ECO:0000256" key="4">
    <source>
        <dbReference type="ARBA" id="ARBA00023163"/>
    </source>
</evidence>
<dbReference type="PROSITE" id="PS50043">
    <property type="entry name" value="HTH_LUXR_2"/>
    <property type="match status" value="1"/>
</dbReference>
<evidence type="ECO:0000256" key="1">
    <source>
        <dbReference type="ARBA" id="ARBA00022553"/>
    </source>
</evidence>
<evidence type="ECO:0000256" key="3">
    <source>
        <dbReference type="ARBA" id="ARBA00023125"/>
    </source>
</evidence>
<dbReference type="GO" id="GO:0003677">
    <property type="term" value="F:DNA binding"/>
    <property type="evidence" value="ECO:0007669"/>
    <property type="project" value="UniProtKB-KW"/>
</dbReference>